<evidence type="ECO:0000313" key="4">
    <source>
        <dbReference type="Proteomes" id="UP000242175"/>
    </source>
</evidence>
<reference evidence="3 4" key="1">
    <citation type="journal article" date="2016" name="Int. J. Syst. Evol. Microbiol.">
        <title>Paraphotobacterium marinum gen. nov., sp. nov., a member of the family Vibrionaceae, isolated from surface seawater.</title>
        <authorList>
            <person name="Huang Z."/>
            <person name="Dong C."/>
            <person name="Shao Z."/>
        </authorList>
    </citation>
    <scope>NUCLEOTIDE SEQUENCE [LARGE SCALE GENOMIC DNA]</scope>
    <source>
        <strain evidence="3 4">NSCS20N07D</strain>
    </source>
</reference>
<organism evidence="3 4">
    <name type="scientific">Paraphotobacterium marinum</name>
    <dbReference type="NCBI Taxonomy" id="1755811"/>
    <lineage>
        <taxon>Bacteria</taxon>
        <taxon>Pseudomonadati</taxon>
        <taxon>Pseudomonadota</taxon>
        <taxon>Gammaproteobacteria</taxon>
        <taxon>Vibrionales</taxon>
        <taxon>Vibrionaceae</taxon>
        <taxon>Paraphotobacterium</taxon>
    </lineage>
</organism>
<dbReference type="InterPro" id="IPR036291">
    <property type="entry name" value="NAD(P)-bd_dom_sf"/>
</dbReference>
<dbReference type="InterPro" id="IPR020904">
    <property type="entry name" value="Sc_DH/Rdtase_CS"/>
</dbReference>
<dbReference type="PRINTS" id="PR00081">
    <property type="entry name" value="GDHRDH"/>
</dbReference>
<dbReference type="InterPro" id="IPR002347">
    <property type="entry name" value="SDR_fam"/>
</dbReference>
<protein>
    <submittedName>
        <fullName evidence="3">Short-chain dehydrogenase</fullName>
    </submittedName>
</protein>
<dbReference type="SUPFAM" id="SSF51735">
    <property type="entry name" value="NAD(P)-binding Rossmann-fold domains"/>
    <property type="match status" value="1"/>
</dbReference>
<dbReference type="Pfam" id="PF00106">
    <property type="entry name" value="adh_short"/>
    <property type="match status" value="1"/>
</dbReference>
<name>A0A220VGT5_9GAMM</name>
<dbReference type="EMBL" id="CP022356">
    <property type="protein sequence ID" value="ASK79575.1"/>
    <property type="molecule type" value="Genomic_DNA"/>
</dbReference>
<evidence type="ECO:0000256" key="1">
    <source>
        <dbReference type="ARBA" id="ARBA00006484"/>
    </source>
</evidence>
<sequence>MEAKRKTVMITGATSGIGFQLAQDYIDEGYHVIACGRNEEKLQQLQKLDPKATILSFNISNKEEIHDKLSTLEFIPDLIILNAGVCEYINDGQIDSDLIERVHKVNFFAPVWIIEFFQKKDPLLNTHIAVVSSSATFIPFPRSEAYGSSKAALTYFINSLSTEKLNSKLTVINPGFVKTELTDKNDFNMPFLVDVDDASKFIIRKLKSSPQEISFPWKFMFILKLIRMLPIDLQIKFTKKLSKN</sequence>
<dbReference type="Proteomes" id="UP000242175">
    <property type="component" value="Chromosome small"/>
</dbReference>
<dbReference type="PANTHER" id="PTHR44196:SF1">
    <property type="entry name" value="DEHYDROGENASE_REDUCTASE SDR FAMILY MEMBER 7B"/>
    <property type="match status" value="1"/>
</dbReference>
<comment type="similarity">
    <text evidence="1">Belongs to the short-chain dehydrogenases/reductases (SDR) family.</text>
</comment>
<dbReference type="AlphaFoldDB" id="A0A220VGT5"/>
<dbReference type="GO" id="GO:0016020">
    <property type="term" value="C:membrane"/>
    <property type="evidence" value="ECO:0007669"/>
    <property type="project" value="TreeGrafter"/>
</dbReference>
<dbReference type="GO" id="GO:0016491">
    <property type="term" value="F:oxidoreductase activity"/>
    <property type="evidence" value="ECO:0007669"/>
    <property type="project" value="UniProtKB-KW"/>
</dbReference>
<dbReference type="Gene3D" id="3.40.50.720">
    <property type="entry name" value="NAD(P)-binding Rossmann-like Domain"/>
    <property type="match status" value="1"/>
</dbReference>
<evidence type="ECO:0000256" key="2">
    <source>
        <dbReference type="ARBA" id="ARBA00023002"/>
    </source>
</evidence>
<accession>A0A220VGT5</accession>
<keyword evidence="2" id="KW-0560">Oxidoreductase</keyword>
<keyword evidence="4" id="KW-1185">Reference proteome</keyword>
<dbReference type="PANTHER" id="PTHR44196">
    <property type="entry name" value="DEHYDROGENASE/REDUCTASE SDR FAMILY MEMBER 7B"/>
    <property type="match status" value="1"/>
</dbReference>
<dbReference type="RefSeq" id="WP_089074483.1">
    <property type="nucleotide sequence ID" value="NZ_CBCSAM010000008.1"/>
</dbReference>
<gene>
    <name evidence="3" type="ORF">CF386_11005</name>
</gene>
<dbReference type="KEGG" id="pmai:CF386_11005"/>
<dbReference type="PROSITE" id="PS00061">
    <property type="entry name" value="ADH_SHORT"/>
    <property type="match status" value="1"/>
</dbReference>
<proteinExistence type="inferred from homology"/>
<dbReference type="OrthoDB" id="335726at2"/>
<evidence type="ECO:0000313" key="3">
    <source>
        <dbReference type="EMBL" id="ASK79575.1"/>
    </source>
</evidence>